<dbReference type="AlphaFoldDB" id="A0A5B0MY58"/>
<dbReference type="Proteomes" id="UP000324748">
    <property type="component" value="Unassembled WGS sequence"/>
</dbReference>
<reference evidence="1 2" key="1">
    <citation type="submission" date="2019-05" db="EMBL/GenBank/DDBJ databases">
        <title>Emergence of the Ug99 lineage of the wheat stem rust pathogen through somatic hybridization.</title>
        <authorList>
            <person name="Li F."/>
            <person name="Upadhyaya N.M."/>
            <person name="Sperschneider J."/>
            <person name="Matny O."/>
            <person name="Nguyen-Phuc H."/>
            <person name="Mago R."/>
            <person name="Raley C."/>
            <person name="Miller M.E."/>
            <person name="Silverstein K.A.T."/>
            <person name="Henningsen E."/>
            <person name="Hirsch C.D."/>
            <person name="Visser B."/>
            <person name="Pretorius Z.A."/>
            <person name="Steffenson B.J."/>
            <person name="Schwessinger B."/>
            <person name="Dodds P.N."/>
            <person name="Figueroa M."/>
        </authorList>
    </citation>
    <scope>NUCLEOTIDE SEQUENCE [LARGE SCALE GENOMIC DNA]</scope>
    <source>
        <strain evidence="1">21-0</strain>
    </source>
</reference>
<name>A0A5B0MY58_PUCGR</name>
<evidence type="ECO:0000313" key="2">
    <source>
        <dbReference type="Proteomes" id="UP000324748"/>
    </source>
</evidence>
<dbReference type="EMBL" id="VSWC01000131">
    <property type="protein sequence ID" value="KAA1081176.1"/>
    <property type="molecule type" value="Genomic_DNA"/>
</dbReference>
<evidence type="ECO:0000313" key="1">
    <source>
        <dbReference type="EMBL" id="KAA1081176.1"/>
    </source>
</evidence>
<gene>
    <name evidence="1" type="ORF">PGT21_030902</name>
</gene>
<sequence>MNPATEEQNLRLLTWHAKSKLHFPERQPLYRGNSHWNDPQHKDLSSNFSAKTVNSSFSQEVQQLSESLSQILCTGPAGNSSKSATDLSKIRQYIFG</sequence>
<protein>
    <submittedName>
        <fullName evidence="1">Uncharacterized protein</fullName>
    </submittedName>
</protein>
<accession>A0A5B0MY58</accession>
<proteinExistence type="predicted"/>
<keyword evidence="2" id="KW-1185">Reference proteome</keyword>
<comment type="caution">
    <text evidence="1">The sequence shown here is derived from an EMBL/GenBank/DDBJ whole genome shotgun (WGS) entry which is preliminary data.</text>
</comment>
<organism evidence="1 2">
    <name type="scientific">Puccinia graminis f. sp. tritici</name>
    <dbReference type="NCBI Taxonomy" id="56615"/>
    <lineage>
        <taxon>Eukaryota</taxon>
        <taxon>Fungi</taxon>
        <taxon>Dikarya</taxon>
        <taxon>Basidiomycota</taxon>
        <taxon>Pucciniomycotina</taxon>
        <taxon>Pucciniomycetes</taxon>
        <taxon>Pucciniales</taxon>
        <taxon>Pucciniaceae</taxon>
        <taxon>Puccinia</taxon>
    </lineage>
</organism>